<reference evidence="2 3" key="1">
    <citation type="journal article" date="2018" name="Cell">
        <title>The Chara Genome: Secondary Complexity and Implications for Plant Terrestrialization.</title>
        <authorList>
            <person name="Nishiyama T."/>
            <person name="Sakayama H."/>
            <person name="Vries J.D."/>
            <person name="Buschmann H."/>
            <person name="Saint-Marcoux D."/>
            <person name="Ullrich K.K."/>
            <person name="Haas F.B."/>
            <person name="Vanderstraeten L."/>
            <person name="Becker D."/>
            <person name="Lang D."/>
            <person name="Vosolsobe S."/>
            <person name="Rombauts S."/>
            <person name="Wilhelmsson P.K.I."/>
            <person name="Janitza P."/>
            <person name="Kern R."/>
            <person name="Heyl A."/>
            <person name="Rumpler F."/>
            <person name="Villalobos L.I.A.C."/>
            <person name="Clay J.M."/>
            <person name="Skokan R."/>
            <person name="Toyoda A."/>
            <person name="Suzuki Y."/>
            <person name="Kagoshima H."/>
            <person name="Schijlen E."/>
            <person name="Tajeshwar N."/>
            <person name="Catarino B."/>
            <person name="Hetherington A.J."/>
            <person name="Saltykova A."/>
            <person name="Bonnot C."/>
            <person name="Breuninger H."/>
            <person name="Symeonidi A."/>
            <person name="Radhakrishnan G.V."/>
            <person name="Van Nieuwerburgh F."/>
            <person name="Deforce D."/>
            <person name="Chang C."/>
            <person name="Karol K.G."/>
            <person name="Hedrich R."/>
            <person name="Ulvskov P."/>
            <person name="Glockner G."/>
            <person name="Delwiche C.F."/>
            <person name="Petrasek J."/>
            <person name="Van de Peer Y."/>
            <person name="Friml J."/>
            <person name="Beilby M."/>
            <person name="Dolan L."/>
            <person name="Kohara Y."/>
            <person name="Sugano S."/>
            <person name="Fujiyama A."/>
            <person name="Delaux P.-M."/>
            <person name="Quint M."/>
            <person name="TheiBen G."/>
            <person name="Hagemann M."/>
            <person name="Harholt J."/>
            <person name="Dunand C."/>
            <person name="Zachgo S."/>
            <person name="Langdale J."/>
            <person name="Maumus F."/>
            <person name="Straeten D.V.D."/>
            <person name="Gould S.B."/>
            <person name="Rensing S.A."/>
        </authorList>
    </citation>
    <scope>NUCLEOTIDE SEQUENCE [LARGE SCALE GENOMIC DNA]</scope>
    <source>
        <strain evidence="2 3">S276</strain>
    </source>
</reference>
<feature type="region of interest" description="Disordered" evidence="1">
    <location>
        <begin position="1"/>
        <end position="20"/>
    </location>
</feature>
<dbReference type="InterPro" id="IPR021109">
    <property type="entry name" value="Peptidase_aspartic_dom_sf"/>
</dbReference>
<dbReference type="Gene3D" id="2.40.70.10">
    <property type="entry name" value="Acid Proteases"/>
    <property type="match status" value="1"/>
</dbReference>
<keyword evidence="3" id="KW-1185">Reference proteome</keyword>
<feature type="compositionally biased region" description="Low complexity" evidence="1">
    <location>
        <begin position="153"/>
        <end position="170"/>
    </location>
</feature>
<feature type="compositionally biased region" description="Gly residues" evidence="1">
    <location>
        <begin position="1"/>
        <end position="12"/>
    </location>
</feature>
<feature type="compositionally biased region" description="Basic and acidic residues" evidence="1">
    <location>
        <begin position="49"/>
        <end position="60"/>
    </location>
</feature>
<dbReference type="EMBL" id="BFEA01000202">
    <property type="protein sequence ID" value="GBG74418.1"/>
    <property type="molecule type" value="Genomic_DNA"/>
</dbReference>
<feature type="region of interest" description="Disordered" evidence="1">
    <location>
        <begin position="393"/>
        <end position="422"/>
    </location>
</feature>
<dbReference type="Pfam" id="PF13650">
    <property type="entry name" value="Asp_protease_2"/>
    <property type="match status" value="1"/>
</dbReference>
<dbReference type="PANTHER" id="PTHR15503:SF22">
    <property type="entry name" value="TRANSPOSON TY3-I GAG POLYPROTEIN"/>
    <property type="match status" value="1"/>
</dbReference>
<evidence type="ECO:0000313" key="2">
    <source>
        <dbReference type="EMBL" id="GBG74418.1"/>
    </source>
</evidence>
<dbReference type="InterPro" id="IPR043502">
    <property type="entry name" value="DNA/RNA_pol_sf"/>
</dbReference>
<dbReference type="SUPFAM" id="SSF56672">
    <property type="entry name" value="DNA/RNA polymerases"/>
    <property type="match status" value="1"/>
</dbReference>
<dbReference type="Gene3D" id="3.10.10.10">
    <property type="entry name" value="HIV Type 1 Reverse Transcriptase, subunit A, domain 1"/>
    <property type="match status" value="1"/>
</dbReference>
<evidence type="ECO:0000256" key="1">
    <source>
        <dbReference type="SAM" id="MobiDB-lite"/>
    </source>
</evidence>
<accession>A0A388KWN1</accession>
<feature type="region of interest" description="Disordered" evidence="1">
    <location>
        <begin position="369"/>
        <end position="388"/>
    </location>
</feature>
<dbReference type="AlphaFoldDB" id="A0A388KWN1"/>
<dbReference type="Gramene" id="GBG74418">
    <property type="protein sequence ID" value="GBG74418"/>
    <property type="gene ID" value="CBR_g18830"/>
</dbReference>
<name>A0A388KWN1_CHABU</name>
<feature type="compositionally biased region" description="Low complexity" evidence="1">
    <location>
        <begin position="439"/>
        <end position="462"/>
    </location>
</feature>
<feature type="region of interest" description="Disordered" evidence="1">
    <location>
        <begin position="439"/>
        <end position="475"/>
    </location>
</feature>
<dbReference type="CDD" id="cd00303">
    <property type="entry name" value="retropepsin_like"/>
    <property type="match status" value="1"/>
</dbReference>
<organism evidence="2 3">
    <name type="scientific">Chara braunii</name>
    <name type="common">Braun's stonewort</name>
    <dbReference type="NCBI Taxonomy" id="69332"/>
    <lineage>
        <taxon>Eukaryota</taxon>
        <taxon>Viridiplantae</taxon>
        <taxon>Streptophyta</taxon>
        <taxon>Charophyceae</taxon>
        <taxon>Charales</taxon>
        <taxon>Characeae</taxon>
        <taxon>Chara</taxon>
    </lineage>
</organism>
<feature type="region of interest" description="Disordered" evidence="1">
    <location>
        <begin position="137"/>
        <end position="175"/>
    </location>
</feature>
<comment type="caution">
    <text evidence="2">The sequence shown here is derived from an EMBL/GenBank/DDBJ whole genome shotgun (WGS) entry which is preliminary data.</text>
</comment>
<protein>
    <recommendedName>
        <fullName evidence="4">Retrotransposon gag domain-containing protein</fullName>
    </recommendedName>
</protein>
<dbReference type="Proteomes" id="UP000265515">
    <property type="component" value="Unassembled WGS sequence"/>
</dbReference>
<sequence length="1156" mass="127088">MADGAGSCGPGGDRGKGPVIPKTAIELAIEKEEAAAEESRKRIQRLKREKAEGDKKSQAEARRAVLAEHFLSAESDDIFNDTNKKLAEWIRLEFTSIRDALTAWMDRAAALKDRLTTVEAKQSSIVESLDRIDQRLTTSLTSPPVHSVKPELKPVSTTPTTPHSSPKGKPASPKQQIVPEDLKLGAGSSSQQEQRFPKMMQSNKFTGDDAKVDVSDWIASMKSYLRRFTCPEVNKVQSTVALLAGSALKWATSEATKSQQQLSDWAVALGLEAIFQGLEARFADKEKARKAADELVSLGQTKYRGSLAKLYAEFERLTSTPGLEMSDRDQLTWFIRAVLEKYTTALYFAGHKDWRSFGRAALDMEATLHVQSTPQKGGNPSSQSRRKGKGNLYAMESDDDSAGTSQGGSTPPAGQGAGTSADQAAQVLAQALLALTGGKQFQGQKSSSPKGSGKRPGGPQQQNLPKFAKCPANPLDISSAPWRDLRIPEGVWQKRKEKGEVLAELMAGQKETLAALRAPRPMMRQPQYAVVPPLGAGPSVTLSPVGPPFSPMFGMPPPGGLVATSGPVHRVSVVPSTTMVTTVPLSSQSQVSVQQPVSVAMQPLQQAPRPMQPMQPMQWMPKIPLLSPKPFSDDRKKDEDLDTWVRTVLTYVRHKLTRPEQEVVVAASFLEGSAARWLNGLVQQQGYGQDFDAWAQAQTLEQFVRTVYNRWHDPQGAQKATDAINSLCAIRYKNVRELTDTENVCSWFLACAMTSRYSLRITLDVCLQRQNGHDAGSLTNGGGTLFELSRCFYEHFVGKHLGPVGVLAALTRAEVVTLPSPLQALAKASDPSIAPQTHLDPPTLCSRDVSEALEELGTEWSGKDPRDSWAMISRGPKGEHFVVEVDVGGRKVGAFADIGSTRNFISRACVDRLRLGDQVQRLSRTVASTLANKHQMLVKDYVKDVVCTFSYGGGEVSHKISFLVSDELPFDMLLGMYYLEVGQPQFDWDRKVLIHKLPNGRTVRLEKYKASSLIENYGCMCASSFYNYYKQNREEGMYLVFVSEEGEAVKTPPEIESVAAQYSDLFEEHTGVVERDVVHAIEVVLGSKVPTGRIYRMSPVELDELRRQLKELTEKGWIWPSTSPYGAPVLFVPKKGGTLRMCIDYRSLNAITIKNA</sequence>
<feature type="region of interest" description="Disordered" evidence="1">
    <location>
        <begin position="34"/>
        <end position="60"/>
    </location>
</feature>
<evidence type="ECO:0008006" key="4">
    <source>
        <dbReference type="Google" id="ProtNLM"/>
    </source>
</evidence>
<dbReference type="InterPro" id="IPR032567">
    <property type="entry name" value="RTL1-rel"/>
</dbReference>
<feature type="compositionally biased region" description="Polar residues" evidence="1">
    <location>
        <begin position="369"/>
        <end position="383"/>
    </location>
</feature>
<gene>
    <name evidence="2" type="ORF">CBR_g18830</name>
</gene>
<dbReference type="PANTHER" id="PTHR15503">
    <property type="entry name" value="LDOC1 RELATED"/>
    <property type="match status" value="1"/>
</dbReference>
<evidence type="ECO:0000313" key="3">
    <source>
        <dbReference type="Proteomes" id="UP000265515"/>
    </source>
</evidence>
<proteinExistence type="predicted"/>